<feature type="transmembrane region" description="Helical" evidence="1">
    <location>
        <begin position="13"/>
        <end position="36"/>
    </location>
</feature>
<name>A0A0X7K0Q9_9PSED</name>
<keyword evidence="1" id="KW-0812">Transmembrane</keyword>
<dbReference type="OrthoDB" id="7021695at2"/>
<proteinExistence type="predicted"/>
<dbReference type="AlphaFoldDB" id="A0A0X7K0Q9"/>
<evidence type="ECO:0000313" key="3">
    <source>
        <dbReference type="Proteomes" id="UP000067111"/>
    </source>
</evidence>
<evidence type="ECO:0000313" key="2">
    <source>
        <dbReference type="EMBL" id="KWU49254.1"/>
    </source>
</evidence>
<sequence length="126" mass="14121">MSSVRPDHVNISYTYQLVLCVVLIVCVSLSMGIYITRVNAYVDQQRELSPVYLHECHEGRGGFIVYADGRRSSDKCYSCDEGESAGADEAQGLPGSHRTGWLEYILPTVEEPRILKRWGNPPTDAR</sequence>
<keyword evidence="1" id="KW-0472">Membrane</keyword>
<comment type="caution">
    <text evidence="2">The sequence shown here is derived from an EMBL/GenBank/DDBJ whole genome shotgun (WGS) entry which is preliminary data.</text>
</comment>
<reference evidence="3" key="1">
    <citation type="submission" date="2016-01" db="EMBL/GenBank/DDBJ databases">
        <authorList>
            <person name="Gamez R.M."/>
            <person name="Rodriguez F."/>
            <person name="Bernal J.F."/>
            <person name="Agarwala R."/>
            <person name="Landsman D."/>
            <person name="Marino-Ramirez L."/>
        </authorList>
    </citation>
    <scope>NUCLEOTIDE SEQUENCE [LARGE SCALE GENOMIC DNA]</scope>
    <source>
        <strain evidence="3">Ps006</strain>
    </source>
</reference>
<organism evidence="2 3">
    <name type="scientific">Pseudomonas palleroniana</name>
    <dbReference type="NCBI Taxonomy" id="191390"/>
    <lineage>
        <taxon>Bacteria</taxon>
        <taxon>Pseudomonadati</taxon>
        <taxon>Pseudomonadota</taxon>
        <taxon>Gammaproteobacteria</taxon>
        <taxon>Pseudomonadales</taxon>
        <taxon>Pseudomonadaceae</taxon>
        <taxon>Pseudomonas</taxon>
    </lineage>
</organism>
<dbReference type="Proteomes" id="UP000067111">
    <property type="component" value="Unassembled WGS sequence"/>
</dbReference>
<dbReference type="RefSeq" id="WP_081087055.1">
    <property type="nucleotide sequence ID" value="NZ_CP087111.1"/>
</dbReference>
<evidence type="ECO:0000256" key="1">
    <source>
        <dbReference type="SAM" id="Phobius"/>
    </source>
</evidence>
<protein>
    <submittedName>
        <fullName evidence="2">Uncharacterized protein</fullName>
    </submittedName>
</protein>
<gene>
    <name evidence="2" type="ORF">AWV77_19630</name>
</gene>
<accession>A0A0X7K0Q9</accession>
<keyword evidence="1" id="KW-1133">Transmembrane helix</keyword>
<dbReference type="EMBL" id="LRMR01000029">
    <property type="protein sequence ID" value="KWU49254.1"/>
    <property type="molecule type" value="Genomic_DNA"/>
</dbReference>